<protein>
    <submittedName>
        <fullName evidence="8">Type II secretion system F family protein</fullName>
    </submittedName>
</protein>
<keyword evidence="3 6" id="KW-0812">Transmembrane</keyword>
<evidence type="ECO:0000256" key="2">
    <source>
        <dbReference type="ARBA" id="ARBA00022475"/>
    </source>
</evidence>
<keyword evidence="2" id="KW-1003">Cell membrane</keyword>
<dbReference type="PANTHER" id="PTHR35007:SF1">
    <property type="entry name" value="PILUS ASSEMBLY PROTEIN"/>
    <property type="match status" value="1"/>
</dbReference>
<sequence length="308" mass="35307">MSNLVLFFIIVIPILFISFAFYLYSFYIKMNQQKVIINTLVNTNSKILDNNRTDNAFEDDTNFLRKKLRFAGFSTQGAEYVFLLICVGFGLLTSFFIFLIAGSILIFICTFFIFMGFPYLVLVNLIKARQEEFNFALKEIIDKVTSMMRSGVGFEQALKKSILTSKSKLAQKVLGIYINEKSVIGEDKCFEKMFKLIESKELRIFYLTISIGRKSGGKFSNTLEKLRKTLHDQGEIKQEITSSTKEIKVGTYMIIGLIIFTYIMMNSALNDSLNAHFFGSDTGKIQMFFIIVWISFGLFVNSLLTKIK</sequence>
<organism evidence="8 9">
    <name type="scientific">Arcobacter roscoffensis</name>
    <dbReference type="NCBI Taxonomy" id="2961520"/>
    <lineage>
        <taxon>Bacteria</taxon>
        <taxon>Pseudomonadati</taxon>
        <taxon>Campylobacterota</taxon>
        <taxon>Epsilonproteobacteria</taxon>
        <taxon>Campylobacterales</taxon>
        <taxon>Arcobacteraceae</taxon>
        <taxon>Arcobacter</taxon>
    </lineage>
</organism>
<evidence type="ECO:0000259" key="7">
    <source>
        <dbReference type="Pfam" id="PF00482"/>
    </source>
</evidence>
<gene>
    <name evidence="8" type="ORF">NJU99_13420</name>
</gene>
<evidence type="ECO:0000313" key="9">
    <source>
        <dbReference type="Proteomes" id="UP001060012"/>
    </source>
</evidence>
<evidence type="ECO:0000256" key="4">
    <source>
        <dbReference type="ARBA" id="ARBA00022989"/>
    </source>
</evidence>
<evidence type="ECO:0000256" key="5">
    <source>
        <dbReference type="ARBA" id="ARBA00023136"/>
    </source>
</evidence>
<dbReference type="Pfam" id="PF00482">
    <property type="entry name" value="T2SSF"/>
    <property type="match status" value="1"/>
</dbReference>
<feature type="transmembrane region" description="Helical" evidence="6">
    <location>
        <begin position="104"/>
        <end position="126"/>
    </location>
</feature>
<keyword evidence="4 6" id="KW-1133">Transmembrane helix</keyword>
<feature type="transmembrane region" description="Helical" evidence="6">
    <location>
        <begin position="6"/>
        <end position="24"/>
    </location>
</feature>
<feature type="transmembrane region" description="Helical" evidence="6">
    <location>
        <begin position="285"/>
        <end position="304"/>
    </location>
</feature>
<keyword evidence="5 6" id="KW-0472">Membrane</keyword>
<evidence type="ECO:0000256" key="3">
    <source>
        <dbReference type="ARBA" id="ARBA00022692"/>
    </source>
</evidence>
<feature type="domain" description="Type II secretion system protein GspF" evidence="7">
    <location>
        <begin position="141"/>
        <end position="265"/>
    </location>
</feature>
<accession>A0ABY5E4Y1</accession>
<proteinExistence type="predicted"/>
<feature type="transmembrane region" description="Helical" evidence="6">
    <location>
        <begin position="247"/>
        <end position="265"/>
    </location>
</feature>
<dbReference type="InterPro" id="IPR018076">
    <property type="entry name" value="T2SS_GspF_dom"/>
</dbReference>
<keyword evidence="9" id="KW-1185">Reference proteome</keyword>
<evidence type="ECO:0000256" key="1">
    <source>
        <dbReference type="ARBA" id="ARBA00004651"/>
    </source>
</evidence>
<evidence type="ECO:0000256" key="6">
    <source>
        <dbReference type="SAM" id="Phobius"/>
    </source>
</evidence>
<evidence type="ECO:0000313" key="8">
    <source>
        <dbReference type="EMBL" id="UTJ06235.1"/>
    </source>
</evidence>
<dbReference type="EMBL" id="CP100595">
    <property type="protein sequence ID" value="UTJ06235.1"/>
    <property type="molecule type" value="Genomic_DNA"/>
</dbReference>
<dbReference type="PANTHER" id="PTHR35007">
    <property type="entry name" value="INTEGRAL MEMBRANE PROTEIN-RELATED"/>
    <property type="match status" value="1"/>
</dbReference>
<reference evidence="8" key="1">
    <citation type="submission" date="2022-07" db="EMBL/GenBank/DDBJ databases">
        <title>Arcobacter roscoffensis sp. nov., a marine bacterium isolated from coastal seawater collected from Roscoff, France.</title>
        <authorList>
            <person name="Pascual J."/>
            <person name="Lepeaux C."/>
            <person name="Methner A."/>
            <person name="Overmann J."/>
        </authorList>
    </citation>
    <scope>NUCLEOTIDE SEQUENCE</scope>
    <source>
        <strain evidence="8">ARW1-2F2</strain>
    </source>
</reference>
<dbReference type="Proteomes" id="UP001060012">
    <property type="component" value="Chromosome"/>
</dbReference>
<feature type="transmembrane region" description="Helical" evidence="6">
    <location>
        <begin position="77"/>
        <end position="98"/>
    </location>
</feature>
<comment type="subcellular location">
    <subcellularLocation>
        <location evidence="1">Cell membrane</location>
        <topology evidence="1">Multi-pass membrane protein</topology>
    </subcellularLocation>
</comment>
<name>A0ABY5E4Y1_9BACT</name>
<dbReference type="RefSeq" id="WP_254576415.1">
    <property type="nucleotide sequence ID" value="NZ_CP100595.1"/>
</dbReference>